<accession>A0A078APF7</accession>
<comment type="similarity">
    <text evidence="4">Belongs to the adenylate kinase family.</text>
</comment>
<dbReference type="InterPro" id="IPR027417">
    <property type="entry name" value="P-loop_NTPase"/>
</dbReference>
<evidence type="ECO:0000256" key="4">
    <source>
        <dbReference type="RuleBase" id="RU003330"/>
    </source>
</evidence>
<organism evidence="6 7">
    <name type="scientific">Stylonychia lemnae</name>
    <name type="common">Ciliate</name>
    <dbReference type="NCBI Taxonomy" id="5949"/>
    <lineage>
        <taxon>Eukaryota</taxon>
        <taxon>Sar</taxon>
        <taxon>Alveolata</taxon>
        <taxon>Ciliophora</taxon>
        <taxon>Intramacronucleata</taxon>
        <taxon>Spirotrichea</taxon>
        <taxon>Stichotrichia</taxon>
        <taxon>Sporadotrichida</taxon>
        <taxon>Oxytrichidae</taxon>
        <taxon>Stylonychinae</taxon>
        <taxon>Stylonychia</taxon>
    </lineage>
</organism>
<dbReference type="InParanoid" id="A0A078APF7"/>
<dbReference type="InterPro" id="IPR000850">
    <property type="entry name" value="Adenylat/UMP-CMP_kin"/>
</dbReference>
<keyword evidence="7" id="KW-1185">Reference proteome</keyword>
<dbReference type="PROSITE" id="PS00113">
    <property type="entry name" value="ADENYLATE_KINASE"/>
    <property type="match status" value="1"/>
</dbReference>
<dbReference type="OrthoDB" id="439792at2759"/>
<dbReference type="HAMAP" id="MF_00235">
    <property type="entry name" value="Adenylate_kinase_Adk"/>
    <property type="match status" value="1"/>
</dbReference>
<dbReference type="NCBIfam" id="NF011100">
    <property type="entry name" value="PRK14527.1"/>
    <property type="match status" value="1"/>
</dbReference>
<dbReference type="Pfam" id="PF05191">
    <property type="entry name" value="ADK_lid"/>
    <property type="match status" value="1"/>
</dbReference>
<evidence type="ECO:0000256" key="1">
    <source>
        <dbReference type="ARBA" id="ARBA00022679"/>
    </source>
</evidence>
<dbReference type="InterPro" id="IPR006259">
    <property type="entry name" value="Adenyl_kin_sub"/>
</dbReference>
<dbReference type="OMA" id="VYHEQTA"/>
<dbReference type="NCBIfam" id="NF001380">
    <property type="entry name" value="PRK00279.1-2"/>
    <property type="match status" value="1"/>
</dbReference>
<evidence type="ECO:0000313" key="6">
    <source>
        <dbReference type="EMBL" id="CDW82823.1"/>
    </source>
</evidence>
<dbReference type="GO" id="GO:0004017">
    <property type="term" value="F:AMP kinase activity"/>
    <property type="evidence" value="ECO:0007669"/>
    <property type="project" value="InterPro"/>
</dbReference>
<keyword evidence="1 4" id="KW-0808">Transferase</keyword>
<proteinExistence type="inferred from homology"/>
<sequence length="243" mass="27764">MDLKNIRLEDLFTEIRRRYECTKKPSQNIILIGPPGSGKGTQAPQIKEDLCLCHLATGDMLRDAVSQGTELGKQAKEIMDRGDLVSDEIVIGLIDAAMNEPRCERGLLLDGFPRTEVQAEKLDSMLFHKDKKIDKVLEFKVDDDILIERIEGRRVHVASGRSYHVKFNPPKVEGVDDQTGEPLIQRKDDNAEVLRKRMTAYHDQTSPILNYYRNKNILYTINAMAAIDQVQQQIHESIYNKIF</sequence>
<dbReference type="PANTHER" id="PTHR23359">
    <property type="entry name" value="NUCLEOTIDE KINASE"/>
    <property type="match status" value="1"/>
</dbReference>
<dbReference type="NCBIfam" id="TIGR01351">
    <property type="entry name" value="adk"/>
    <property type="match status" value="1"/>
</dbReference>
<feature type="domain" description="Adenylate kinase active site lid" evidence="5">
    <location>
        <begin position="153"/>
        <end position="188"/>
    </location>
</feature>
<keyword evidence="2" id="KW-0547">Nucleotide-binding</keyword>
<evidence type="ECO:0000256" key="3">
    <source>
        <dbReference type="ARBA" id="ARBA00022777"/>
    </source>
</evidence>
<dbReference type="Proteomes" id="UP000039865">
    <property type="component" value="Unassembled WGS sequence"/>
</dbReference>
<name>A0A078APF7_STYLE</name>
<reference evidence="6 7" key="1">
    <citation type="submission" date="2014-06" db="EMBL/GenBank/DDBJ databases">
        <authorList>
            <person name="Swart Estienne"/>
        </authorList>
    </citation>
    <scope>NUCLEOTIDE SEQUENCE [LARGE SCALE GENOMIC DNA]</scope>
    <source>
        <strain evidence="6 7">130c</strain>
    </source>
</reference>
<evidence type="ECO:0000259" key="5">
    <source>
        <dbReference type="Pfam" id="PF05191"/>
    </source>
</evidence>
<dbReference type="NCBIfam" id="NF001381">
    <property type="entry name" value="PRK00279.1-3"/>
    <property type="match status" value="1"/>
</dbReference>
<dbReference type="FunFam" id="3.40.50.300:FF:000106">
    <property type="entry name" value="Adenylate kinase mitochondrial"/>
    <property type="match status" value="1"/>
</dbReference>
<dbReference type="InterPro" id="IPR007862">
    <property type="entry name" value="Adenylate_kinase_lid-dom"/>
</dbReference>
<dbReference type="GO" id="GO:0005524">
    <property type="term" value="F:ATP binding"/>
    <property type="evidence" value="ECO:0007669"/>
    <property type="project" value="InterPro"/>
</dbReference>
<dbReference type="EMBL" id="CCKQ01011282">
    <property type="protein sequence ID" value="CDW82823.1"/>
    <property type="molecule type" value="Genomic_DNA"/>
</dbReference>
<dbReference type="CDD" id="cd01428">
    <property type="entry name" value="ADK"/>
    <property type="match status" value="1"/>
</dbReference>
<evidence type="ECO:0000256" key="2">
    <source>
        <dbReference type="ARBA" id="ARBA00022741"/>
    </source>
</evidence>
<protein>
    <submittedName>
        <fullName evidence="6">Adenylate kinase</fullName>
    </submittedName>
</protein>
<gene>
    <name evidence="6" type="primary">Contig14010.g14943</name>
    <name evidence="6" type="ORF">STYLEM_11858</name>
</gene>
<dbReference type="PRINTS" id="PR00094">
    <property type="entry name" value="ADENYLTKNASE"/>
</dbReference>
<dbReference type="Pfam" id="PF00406">
    <property type="entry name" value="ADK"/>
    <property type="match status" value="1"/>
</dbReference>
<dbReference type="SUPFAM" id="SSF52540">
    <property type="entry name" value="P-loop containing nucleoside triphosphate hydrolases"/>
    <property type="match status" value="1"/>
</dbReference>
<evidence type="ECO:0000313" key="7">
    <source>
        <dbReference type="Proteomes" id="UP000039865"/>
    </source>
</evidence>
<dbReference type="FunCoup" id="A0A078APF7">
    <property type="interactions" value="452"/>
</dbReference>
<dbReference type="InterPro" id="IPR033690">
    <property type="entry name" value="Adenylat_kinase_CS"/>
</dbReference>
<keyword evidence="3 4" id="KW-0418">Kinase</keyword>
<dbReference type="AlphaFoldDB" id="A0A078APF7"/>
<dbReference type="Gene3D" id="3.40.50.300">
    <property type="entry name" value="P-loop containing nucleotide triphosphate hydrolases"/>
    <property type="match status" value="1"/>
</dbReference>